<accession>A0AC61RDT6</accession>
<organism evidence="1 2">
    <name type="scientific">Lepagella muris</name>
    <dbReference type="NCBI Taxonomy" id="3032870"/>
    <lineage>
        <taxon>Bacteria</taxon>
        <taxon>Pseudomonadati</taxon>
        <taxon>Bacteroidota</taxon>
        <taxon>Bacteroidia</taxon>
        <taxon>Bacteroidales</taxon>
        <taxon>Muribaculaceae</taxon>
        <taxon>Lepagella</taxon>
    </lineage>
</organism>
<keyword evidence="2" id="KW-1185">Reference proteome</keyword>
<reference evidence="1" key="1">
    <citation type="submission" date="2019-04" db="EMBL/GenBank/DDBJ databases">
        <title>Microbes associate with the intestines of laboratory mice.</title>
        <authorList>
            <person name="Navarre W."/>
            <person name="Wong E."/>
            <person name="Huang K."/>
            <person name="Tropini C."/>
            <person name="Ng K."/>
            <person name="Yu B."/>
        </authorList>
    </citation>
    <scope>NUCLEOTIDE SEQUENCE</scope>
    <source>
        <strain evidence="1">NM04_E33</strain>
    </source>
</reference>
<sequence>MKKKLIYALAGCSLLLTACNTGNGENEQTMTYPTCNFVIPKDGTTPTMSYGSYTFKSKMSASLWDMSVSTTSLSINNTARTFVTQTYPVVNVGGYKQIIKNVSSDPASGGYEISNGTFMLSAYDNLPKDFLPNKVFTPTQKDEKGKISYIPGTVFYPNMTGYISPLVVAQYDFGSEYKVKTFFCDAFYAGKTNTSYSLPNGMSGMAESEKMVYRVIMDLDKKKAGIVIYNAKFSDSDKEPEKAAIYIPGLDITFQGESYEISGKDIIPLIPEGNLPALPDPDKFTPYPTFKFNEFKMVMTNSWLTSTRMEFSVADTYKGYFSGSYVKIPENM</sequence>
<protein>
    <submittedName>
        <fullName evidence="1">Uncharacterized protein</fullName>
    </submittedName>
</protein>
<proteinExistence type="predicted"/>
<evidence type="ECO:0000313" key="1">
    <source>
        <dbReference type="EMBL" id="TGY78034.1"/>
    </source>
</evidence>
<gene>
    <name evidence="1" type="ORF">E5331_11825</name>
</gene>
<evidence type="ECO:0000313" key="2">
    <source>
        <dbReference type="Proteomes" id="UP000306319"/>
    </source>
</evidence>
<dbReference type="EMBL" id="SRYB01000017">
    <property type="protein sequence ID" value="TGY78034.1"/>
    <property type="molecule type" value="Genomic_DNA"/>
</dbReference>
<name>A0AC61RDT6_9BACT</name>
<dbReference type="Proteomes" id="UP000306319">
    <property type="component" value="Unassembled WGS sequence"/>
</dbReference>
<comment type="caution">
    <text evidence="1">The sequence shown here is derived from an EMBL/GenBank/DDBJ whole genome shotgun (WGS) entry which is preliminary data.</text>
</comment>